<proteinExistence type="predicted"/>
<accession>A0A284RDA8</accession>
<sequence>MSEGLQLVTV</sequence>
<name>A0A284RDA8_ARMOS</name>
<dbReference type="EMBL" id="FUEG01000007">
    <property type="protein sequence ID" value="SJL06728.1"/>
    <property type="molecule type" value="Genomic_DNA"/>
</dbReference>
<dbReference type="Proteomes" id="UP000219338">
    <property type="component" value="Unassembled WGS sequence"/>
</dbReference>
<keyword evidence="2" id="KW-1185">Reference proteome</keyword>
<gene>
    <name evidence="1" type="ORF">ARMOST_10070</name>
</gene>
<protein>
    <submittedName>
        <fullName evidence="1">Uncharacterized protein</fullName>
    </submittedName>
</protein>
<reference evidence="2" key="1">
    <citation type="journal article" date="2017" name="Nat. Ecol. Evol.">
        <title>Genome expansion and lineage-specific genetic innovations in the forest pathogenic fungi Armillaria.</title>
        <authorList>
            <person name="Sipos G."/>
            <person name="Prasanna A.N."/>
            <person name="Walter M.C."/>
            <person name="O'Connor E."/>
            <person name="Balint B."/>
            <person name="Krizsan K."/>
            <person name="Kiss B."/>
            <person name="Hess J."/>
            <person name="Varga T."/>
            <person name="Slot J."/>
            <person name="Riley R."/>
            <person name="Boka B."/>
            <person name="Rigling D."/>
            <person name="Barry K."/>
            <person name="Lee J."/>
            <person name="Mihaltcheva S."/>
            <person name="LaButti K."/>
            <person name="Lipzen A."/>
            <person name="Waldron R."/>
            <person name="Moloney N.M."/>
            <person name="Sperisen C."/>
            <person name="Kredics L."/>
            <person name="Vagvoelgyi C."/>
            <person name="Patrignani A."/>
            <person name="Fitzpatrick D."/>
            <person name="Nagy I."/>
            <person name="Doyle S."/>
            <person name="Anderson J.B."/>
            <person name="Grigoriev I.V."/>
            <person name="Gueldener U."/>
            <person name="Muensterkoetter M."/>
            <person name="Nagy L.G."/>
        </authorList>
    </citation>
    <scope>NUCLEOTIDE SEQUENCE [LARGE SCALE GENOMIC DNA]</scope>
    <source>
        <strain evidence="2">C18/9</strain>
    </source>
</reference>
<organism evidence="1 2">
    <name type="scientific">Armillaria ostoyae</name>
    <name type="common">Armillaria root rot fungus</name>
    <dbReference type="NCBI Taxonomy" id="47428"/>
    <lineage>
        <taxon>Eukaryota</taxon>
        <taxon>Fungi</taxon>
        <taxon>Dikarya</taxon>
        <taxon>Basidiomycota</taxon>
        <taxon>Agaricomycotina</taxon>
        <taxon>Agaricomycetes</taxon>
        <taxon>Agaricomycetidae</taxon>
        <taxon>Agaricales</taxon>
        <taxon>Marasmiineae</taxon>
        <taxon>Physalacriaceae</taxon>
        <taxon>Armillaria</taxon>
    </lineage>
</organism>
<evidence type="ECO:0000313" key="2">
    <source>
        <dbReference type="Proteomes" id="UP000219338"/>
    </source>
</evidence>
<evidence type="ECO:0000313" key="1">
    <source>
        <dbReference type="EMBL" id="SJL06728.1"/>
    </source>
</evidence>